<evidence type="ECO:0000313" key="10">
    <source>
        <dbReference type="EMBL" id="CRI47151.1"/>
    </source>
</evidence>
<dbReference type="InterPro" id="IPR023366">
    <property type="entry name" value="ATP_synth_asu-like_sf"/>
</dbReference>
<dbReference type="PATRIC" id="fig|83558.13.peg.568"/>
<dbReference type="EC" id="2.5.1.9" evidence="2"/>
<dbReference type="CDD" id="cd00402">
    <property type="entry name" value="Riboflavin_synthase_like"/>
    <property type="match status" value="1"/>
</dbReference>
<evidence type="ECO:0000313" key="11">
    <source>
        <dbReference type="EMBL" id="CRI49444.1"/>
    </source>
</evidence>
<name>A0A0F7WQ17_CHLPN</name>
<dbReference type="EMBL" id="LN847227">
    <property type="protein sequence ID" value="CRI46020.1"/>
    <property type="molecule type" value="Genomic_DNA"/>
</dbReference>
<dbReference type="NCBIfam" id="NF006767">
    <property type="entry name" value="PRK09289.1"/>
    <property type="match status" value="1"/>
</dbReference>
<dbReference type="Pfam" id="PF00677">
    <property type="entry name" value="Lum_binding"/>
    <property type="match status" value="2"/>
</dbReference>
<gene>
    <name evidence="6" type="primary">ribE</name>
    <name evidence="5" type="ORF">BN1224_CV15_B_04820</name>
    <name evidence="7" type="ORF">BN1224_GiD_A_05540</name>
    <name evidence="8" type="ORF">BN1224_H12_EF_00080</name>
    <name evidence="9" type="ORF">BN1224_MUL2216_F_00750</name>
    <name evidence="10" type="ORF">BN1224_Panola_H_00490</name>
    <name evidence="12" type="ORF">BN1224_PB1_B_05410</name>
    <name evidence="11" type="ORF">BN1224_U1271_C_03840</name>
    <name evidence="13" type="ORF">BN1224_UZG1_A_05540</name>
    <name evidence="14" type="ORF">BN1224_Wien2_G_01790</name>
    <name evidence="15" type="ORF">BN1224_YK41_BQ_00110</name>
    <name evidence="6" type="ORF">CWL029c_D_00610</name>
</gene>
<dbReference type="EMBL" id="LN846998">
    <property type="protein sequence ID" value="CRI38159.1"/>
    <property type="molecule type" value="Genomic_DNA"/>
</dbReference>
<dbReference type="SUPFAM" id="SSF63380">
    <property type="entry name" value="Riboflavin synthase domain-like"/>
    <property type="match status" value="2"/>
</dbReference>
<evidence type="ECO:0000313" key="12">
    <source>
        <dbReference type="EMBL" id="CRI50572.1"/>
    </source>
</evidence>
<dbReference type="PROSITE" id="PS51177">
    <property type="entry name" value="LUMAZINE_BIND"/>
    <property type="match status" value="2"/>
</dbReference>
<evidence type="ECO:0000313" key="6">
    <source>
        <dbReference type="EMBL" id="CRI40424.1"/>
    </source>
</evidence>
<dbReference type="EMBL" id="LN847185">
    <property type="protein sequence ID" value="CRI43780.1"/>
    <property type="molecule type" value="Genomic_DNA"/>
</dbReference>
<dbReference type="GO" id="GO:0004746">
    <property type="term" value="F:riboflavin synthase activity"/>
    <property type="evidence" value="ECO:0007669"/>
    <property type="project" value="UniProtKB-UniRule"/>
</dbReference>
<proteinExistence type="predicted"/>
<evidence type="ECO:0000259" key="4">
    <source>
        <dbReference type="PROSITE" id="PS51177"/>
    </source>
</evidence>
<evidence type="ECO:0000313" key="13">
    <source>
        <dbReference type="EMBL" id="CRI51699.1"/>
    </source>
</evidence>
<evidence type="ECO:0000313" key="15">
    <source>
        <dbReference type="EMBL" id="CRI73193.1"/>
    </source>
</evidence>
<evidence type="ECO:0000313" key="7">
    <source>
        <dbReference type="EMBL" id="CRI41553.1"/>
    </source>
</evidence>
<feature type="domain" description="Lumazine-binding" evidence="4">
    <location>
        <begin position="98"/>
        <end position="190"/>
    </location>
</feature>
<dbReference type="EMBL" id="LN847008">
    <property type="protein sequence ID" value="CRI41553.1"/>
    <property type="molecule type" value="Genomic_DNA"/>
</dbReference>
<dbReference type="AlphaFoldDB" id="A0A0F7WQ17"/>
<evidence type="ECO:0000313" key="5">
    <source>
        <dbReference type="EMBL" id="CRI38159.1"/>
    </source>
</evidence>
<evidence type="ECO:0000256" key="2">
    <source>
        <dbReference type="NCBIfam" id="TIGR00187"/>
    </source>
</evidence>
<protein>
    <recommendedName>
        <fullName evidence="2">Riboflavin synthase</fullName>
        <ecNumber evidence="2">2.5.1.9</ecNumber>
    </recommendedName>
</protein>
<reference evidence="6" key="1">
    <citation type="submission" date="2015-05" db="EMBL/GenBank/DDBJ databases">
        <authorList>
            <person name="Rattei Thomas"/>
        </authorList>
    </citation>
    <scope>NUCLEOTIDE SEQUENCE</scope>
    <source>
        <strain evidence="5">CV15</strain>
        <strain evidence="6">CWL029c</strain>
        <strain evidence="7">GiD</strain>
        <strain evidence="8">H12</strain>
        <strain evidence="9">MUL2216</strain>
        <strain evidence="10">Panola</strain>
        <strain evidence="12">PB1</strain>
        <strain evidence="11">U1271</strain>
        <strain evidence="13">UZG1</strain>
        <strain evidence="14">Wien2</strain>
        <strain evidence="15">YK41</strain>
    </source>
</reference>
<dbReference type="InterPro" id="IPR001783">
    <property type="entry name" value="Lumazine-bd"/>
</dbReference>
<dbReference type="SMR" id="A0A0F7WQ17"/>
<feature type="repeat" description="Lumazine-binding" evidence="3">
    <location>
        <begin position="98"/>
        <end position="190"/>
    </location>
</feature>
<dbReference type="GO" id="GO:0009231">
    <property type="term" value="P:riboflavin biosynthetic process"/>
    <property type="evidence" value="ECO:0007669"/>
    <property type="project" value="TreeGrafter"/>
</dbReference>
<dbReference type="EMBL" id="LN847244">
    <property type="protein sequence ID" value="CRI49444.1"/>
    <property type="molecule type" value="Genomic_DNA"/>
</dbReference>
<evidence type="ECO:0000313" key="14">
    <source>
        <dbReference type="EMBL" id="CRI53129.1"/>
    </source>
</evidence>
<feature type="repeat" description="Lumazine-binding" evidence="3">
    <location>
        <begin position="1"/>
        <end position="97"/>
    </location>
</feature>
<feature type="domain" description="Lumazine-binding" evidence="4">
    <location>
        <begin position="1"/>
        <end position="97"/>
    </location>
</feature>
<keyword evidence="6" id="KW-0808">Transferase</keyword>
<dbReference type="InterPro" id="IPR026017">
    <property type="entry name" value="Lumazine-bd_dom"/>
</dbReference>
<evidence type="ECO:0000313" key="9">
    <source>
        <dbReference type="EMBL" id="CRI46020.1"/>
    </source>
</evidence>
<dbReference type="GeneID" id="45050574"/>
<dbReference type="EMBL" id="LN847004">
    <property type="protein sequence ID" value="CRI40424.1"/>
    <property type="molecule type" value="Genomic_DNA"/>
</dbReference>
<dbReference type="EMBL" id="LN847254">
    <property type="protein sequence ID" value="CRI53129.1"/>
    <property type="molecule type" value="Genomic_DNA"/>
</dbReference>
<dbReference type="InterPro" id="IPR017938">
    <property type="entry name" value="Riboflavin_synthase-like_b-brl"/>
</dbReference>
<dbReference type="NCBIfam" id="TIGR00187">
    <property type="entry name" value="ribE"/>
    <property type="match status" value="1"/>
</dbReference>
<dbReference type="PANTHER" id="PTHR21098:SF0">
    <property type="entry name" value="RIBOFLAVIN SYNTHASE"/>
    <property type="match status" value="1"/>
</dbReference>
<sequence>MFSGIIQELGEVCFFEAQGNGLSLGIKSTPLFVTPLVTGDSVAVDGVCLTLTSCNESKIFFDVIPETLACTTLGEKRCSDQVNLEAALKMGDSIGGHLLSGHVFGTAEIFLIKENRYYFRGSKELSQYLFEKGFIAIDGISLTLVSVDSDTFSVGLIPETLQRTTLGKKREGERVNIEIDMSTKIQVDTVKRILASSGKD</sequence>
<dbReference type="EMBL" id="LN847233">
    <property type="protein sequence ID" value="CRI47151.1"/>
    <property type="molecule type" value="Genomic_DNA"/>
</dbReference>
<dbReference type="EMBL" id="LN847240">
    <property type="protein sequence ID" value="CRI50572.1"/>
    <property type="molecule type" value="Genomic_DNA"/>
</dbReference>
<dbReference type="Gene3D" id="2.40.30.20">
    <property type="match status" value="2"/>
</dbReference>
<dbReference type="PANTHER" id="PTHR21098">
    <property type="entry name" value="RIBOFLAVIN SYNTHASE ALPHA CHAIN"/>
    <property type="match status" value="1"/>
</dbReference>
<keyword evidence="1" id="KW-0677">Repeat</keyword>
<organism evidence="6">
    <name type="scientific">Chlamydia pneumoniae</name>
    <name type="common">Chlamydophila pneumoniae</name>
    <dbReference type="NCBI Taxonomy" id="83558"/>
    <lineage>
        <taxon>Bacteria</taxon>
        <taxon>Pseudomonadati</taxon>
        <taxon>Chlamydiota</taxon>
        <taxon>Chlamydiia</taxon>
        <taxon>Chlamydiales</taxon>
        <taxon>Chlamydiaceae</taxon>
        <taxon>Chlamydia/Chlamydophila group</taxon>
        <taxon>Chlamydia</taxon>
    </lineage>
</organism>
<dbReference type="EMBL" id="LN847245">
    <property type="protein sequence ID" value="CRI51699.1"/>
    <property type="molecule type" value="Genomic_DNA"/>
</dbReference>
<dbReference type="RefSeq" id="WP_010883170.1">
    <property type="nucleotide sequence ID" value="NZ_CP172581.1"/>
</dbReference>
<dbReference type="EMBL" id="LN849042">
    <property type="protein sequence ID" value="CRI73193.1"/>
    <property type="molecule type" value="Genomic_DNA"/>
</dbReference>
<evidence type="ECO:0000256" key="1">
    <source>
        <dbReference type="ARBA" id="ARBA00022737"/>
    </source>
</evidence>
<dbReference type="NCBIfam" id="NF009566">
    <property type="entry name" value="PRK13020.1"/>
    <property type="match status" value="1"/>
</dbReference>
<dbReference type="PIRSF" id="PIRSF000498">
    <property type="entry name" value="Riboflavin_syn_A"/>
    <property type="match status" value="1"/>
</dbReference>
<accession>A0A0F7WQ17</accession>
<evidence type="ECO:0000313" key="8">
    <source>
        <dbReference type="EMBL" id="CRI43780.1"/>
    </source>
</evidence>
<evidence type="ECO:0000256" key="3">
    <source>
        <dbReference type="PROSITE-ProRule" id="PRU00524"/>
    </source>
</evidence>